<feature type="compositionally biased region" description="Low complexity" evidence="1">
    <location>
        <begin position="495"/>
        <end position="522"/>
    </location>
</feature>
<reference evidence="4" key="4">
    <citation type="journal article" date="2015" name="G3 (Bethesda)">
        <title>Genome sequences of three phytopathogenic species of the Magnaporthaceae family of fungi.</title>
        <authorList>
            <person name="Okagaki L.H."/>
            <person name="Nunes C.C."/>
            <person name="Sailsbery J."/>
            <person name="Clay B."/>
            <person name="Brown D."/>
            <person name="John T."/>
            <person name="Oh Y."/>
            <person name="Young N."/>
            <person name="Fitzgerald M."/>
            <person name="Haas B.J."/>
            <person name="Zeng Q."/>
            <person name="Young S."/>
            <person name="Adiconis X."/>
            <person name="Fan L."/>
            <person name="Levin J.Z."/>
            <person name="Mitchell T.K."/>
            <person name="Okubara P.A."/>
            <person name="Farman M.L."/>
            <person name="Kohn L.M."/>
            <person name="Birren B."/>
            <person name="Ma L.-J."/>
            <person name="Dean R.A."/>
        </authorList>
    </citation>
    <scope>NUCLEOTIDE SEQUENCE</scope>
    <source>
        <strain evidence="4">R3-111a-1</strain>
    </source>
</reference>
<reference evidence="3" key="3">
    <citation type="submission" date="2010-09" db="EMBL/GenBank/DDBJ databases">
        <title>Annotation of Gaeumannomyces graminis var. tritici R3-111a-1.</title>
        <authorList>
            <consortium name="The Broad Institute Genome Sequencing Platform"/>
            <person name="Ma L.-J."/>
            <person name="Dead R."/>
            <person name="Young S.K."/>
            <person name="Zeng Q."/>
            <person name="Gargeya S."/>
            <person name="Fitzgerald M."/>
            <person name="Haas B."/>
            <person name="Abouelleil A."/>
            <person name="Alvarado L."/>
            <person name="Arachchi H.M."/>
            <person name="Berlin A."/>
            <person name="Brown A."/>
            <person name="Chapman S.B."/>
            <person name="Chen Z."/>
            <person name="Dunbar C."/>
            <person name="Freedman E."/>
            <person name="Gearin G."/>
            <person name="Gellesch M."/>
            <person name="Goldberg J."/>
            <person name="Griggs A."/>
            <person name="Gujja S."/>
            <person name="Heiman D."/>
            <person name="Howarth C."/>
            <person name="Larson L."/>
            <person name="Lui A."/>
            <person name="MacDonald P.J.P."/>
            <person name="Mehta T."/>
            <person name="Montmayeur A."/>
            <person name="Murphy C."/>
            <person name="Neiman D."/>
            <person name="Pearson M."/>
            <person name="Priest M."/>
            <person name="Roberts A."/>
            <person name="Saif S."/>
            <person name="Shea T."/>
            <person name="Shenoy N."/>
            <person name="Sisk P."/>
            <person name="Stolte C."/>
            <person name="Sykes S."/>
            <person name="Yandava C."/>
            <person name="Wortman J."/>
            <person name="Nusbaum C."/>
            <person name="Birren B."/>
        </authorList>
    </citation>
    <scope>NUCLEOTIDE SEQUENCE</scope>
    <source>
        <strain evidence="3">R3-111a-1</strain>
    </source>
</reference>
<keyword evidence="5" id="KW-1185">Reference proteome</keyword>
<dbReference type="AlphaFoldDB" id="J3NNZ2"/>
<feature type="region of interest" description="Disordered" evidence="1">
    <location>
        <begin position="638"/>
        <end position="670"/>
    </location>
</feature>
<dbReference type="RefSeq" id="XP_009219040.1">
    <property type="nucleotide sequence ID" value="XM_009220776.1"/>
</dbReference>
<dbReference type="HOGENOM" id="CLU_012621_1_1_1"/>
<dbReference type="InterPro" id="IPR015943">
    <property type="entry name" value="WD40/YVTN_repeat-like_dom_sf"/>
</dbReference>
<evidence type="ECO:0000313" key="4">
    <source>
        <dbReference type="EnsemblFungi" id="EJT77895"/>
    </source>
</evidence>
<dbReference type="STRING" id="644352.J3NNZ2"/>
<dbReference type="VEuPathDB" id="FungiDB:GGTG_02998"/>
<dbReference type="OrthoDB" id="64353at2759"/>
<protein>
    <recommendedName>
        <fullName evidence="2">DUF2415 domain-containing protein</fullName>
    </recommendedName>
</protein>
<evidence type="ECO:0000256" key="1">
    <source>
        <dbReference type="SAM" id="MobiDB-lite"/>
    </source>
</evidence>
<dbReference type="Proteomes" id="UP000006039">
    <property type="component" value="Unassembled WGS sequence"/>
</dbReference>
<feature type="region of interest" description="Disordered" evidence="1">
    <location>
        <begin position="495"/>
        <end position="544"/>
    </location>
</feature>
<feature type="compositionally biased region" description="Low complexity" evidence="1">
    <location>
        <begin position="638"/>
        <end position="669"/>
    </location>
</feature>
<dbReference type="eggNOG" id="KOG4532">
    <property type="taxonomic scope" value="Eukaryota"/>
</dbReference>
<reference evidence="4" key="5">
    <citation type="submission" date="2018-04" db="UniProtKB">
        <authorList>
            <consortium name="EnsemblFungi"/>
        </authorList>
    </citation>
    <scope>IDENTIFICATION</scope>
    <source>
        <strain evidence="4">R3-111a-1</strain>
    </source>
</reference>
<evidence type="ECO:0000313" key="3">
    <source>
        <dbReference type="EMBL" id="EJT77895.1"/>
    </source>
</evidence>
<reference evidence="3" key="2">
    <citation type="submission" date="2010-07" db="EMBL/GenBank/DDBJ databases">
        <authorList>
            <consortium name="The Broad Institute Genome Sequencing Platform"/>
            <consortium name="Broad Institute Genome Sequencing Center for Infectious Disease"/>
            <person name="Ma L.-J."/>
            <person name="Dead R."/>
            <person name="Young S."/>
            <person name="Zeng Q."/>
            <person name="Koehrsen M."/>
            <person name="Alvarado L."/>
            <person name="Berlin A."/>
            <person name="Chapman S.B."/>
            <person name="Chen Z."/>
            <person name="Freedman E."/>
            <person name="Gellesch M."/>
            <person name="Goldberg J."/>
            <person name="Griggs A."/>
            <person name="Gujja S."/>
            <person name="Heilman E.R."/>
            <person name="Heiman D."/>
            <person name="Hepburn T."/>
            <person name="Howarth C."/>
            <person name="Jen D."/>
            <person name="Larson L."/>
            <person name="Mehta T."/>
            <person name="Neiman D."/>
            <person name="Pearson M."/>
            <person name="Roberts A."/>
            <person name="Saif S."/>
            <person name="Shea T."/>
            <person name="Shenoy N."/>
            <person name="Sisk P."/>
            <person name="Stolte C."/>
            <person name="Sykes S."/>
            <person name="Walk T."/>
            <person name="White J."/>
            <person name="Yandava C."/>
            <person name="Haas B."/>
            <person name="Nusbaum C."/>
            <person name="Birren B."/>
        </authorList>
    </citation>
    <scope>NUCLEOTIDE SEQUENCE</scope>
    <source>
        <strain evidence="3">R3-111a-1</strain>
    </source>
</reference>
<accession>J3NNZ2</accession>
<dbReference type="PANTHER" id="PTHR43991">
    <property type="entry name" value="WD REPEAT PROTEIN (AFU_ORTHOLOGUE AFUA_8G05640)-RELATED"/>
    <property type="match status" value="1"/>
</dbReference>
<dbReference type="InterPro" id="IPR011044">
    <property type="entry name" value="Quino_amine_DH_bsu"/>
</dbReference>
<dbReference type="EnsemblFungi" id="EJT77895">
    <property type="protein sequence ID" value="EJT77895"/>
    <property type="gene ID" value="GGTG_02998"/>
</dbReference>
<dbReference type="EMBL" id="GL385396">
    <property type="protein sequence ID" value="EJT77895.1"/>
    <property type="molecule type" value="Genomic_DNA"/>
</dbReference>
<evidence type="ECO:0000313" key="5">
    <source>
        <dbReference type="Proteomes" id="UP000006039"/>
    </source>
</evidence>
<feature type="domain" description="DUF2415" evidence="2">
    <location>
        <begin position="349"/>
        <end position="388"/>
    </location>
</feature>
<dbReference type="SUPFAM" id="SSF50969">
    <property type="entry name" value="YVTN repeat-like/Quinoprotein amine dehydrogenase"/>
    <property type="match status" value="1"/>
</dbReference>
<feature type="compositionally biased region" description="Basic and acidic residues" evidence="1">
    <location>
        <begin position="523"/>
        <end position="544"/>
    </location>
</feature>
<evidence type="ECO:0000259" key="2">
    <source>
        <dbReference type="Pfam" id="PF10313"/>
    </source>
</evidence>
<feature type="region of interest" description="Disordered" evidence="1">
    <location>
        <begin position="560"/>
        <end position="584"/>
    </location>
</feature>
<dbReference type="Pfam" id="PF10313">
    <property type="entry name" value="DUF2415"/>
    <property type="match status" value="1"/>
</dbReference>
<organism evidence="3">
    <name type="scientific">Gaeumannomyces tritici (strain R3-111a-1)</name>
    <name type="common">Wheat and barley take-all root rot fungus</name>
    <name type="synonym">Gaeumannomyces graminis var. tritici</name>
    <dbReference type="NCBI Taxonomy" id="644352"/>
    <lineage>
        <taxon>Eukaryota</taxon>
        <taxon>Fungi</taxon>
        <taxon>Dikarya</taxon>
        <taxon>Ascomycota</taxon>
        <taxon>Pezizomycotina</taxon>
        <taxon>Sordariomycetes</taxon>
        <taxon>Sordariomycetidae</taxon>
        <taxon>Magnaporthales</taxon>
        <taxon>Magnaporthaceae</taxon>
        <taxon>Gaeumannomyces</taxon>
    </lineage>
</organism>
<dbReference type="Gene3D" id="2.130.10.10">
    <property type="entry name" value="YVTN repeat-like/Quinoprotein amine dehydrogenase"/>
    <property type="match status" value="1"/>
</dbReference>
<reference evidence="5" key="1">
    <citation type="submission" date="2010-07" db="EMBL/GenBank/DDBJ databases">
        <title>The genome sequence of Gaeumannomyces graminis var. tritici strain R3-111a-1.</title>
        <authorList>
            <consortium name="The Broad Institute Genome Sequencing Platform"/>
            <person name="Ma L.-J."/>
            <person name="Dead R."/>
            <person name="Young S."/>
            <person name="Zeng Q."/>
            <person name="Koehrsen M."/>
            <person name="Alvarado L."/>
            <person name="Berlin A."/>
            <person name="Chapman S.B."/>
            <person name="Chen Z."/>
            <person name="Freedman E."/>
            <person name="Gellesch M."/>
            <person name="Goldberg J."/>
            <person name="Griggs A."/>
            <person name="Gujja S."/>
            <person name="Heilman E.R."/>
            <person name="Heiman D."/>
            <person name="Hepburn T."/>
            <person name="Howarth C."/>
            <person name="Jen D."/>
            <person name="Larson L."/>
            <person name="Mehta T."/>
            <person name="Neiman D."/>
            <person name="Pearson M."/>
            <person name="Roberts A."/>
            <person name="Saif S."/>
            <person name="Shea T."/>
            <person name="Shenoy N."/>
            <person name="Sisk P."/>
            <person name="Stolte C."/>
            <person name="Sykes S."/>
            <person name="Walk T."/>
            <person name="White J."/>
            <person name="Yandava C."/>
            <person name="Haas B."/>
            <person name="Nusbaum C."/>
            <person name="Birren B."/>
        </authorList>
    </citation>
    <scope>NUCLEOTIDE SEQUENCE [LARGE SCALE GENOMIC DNA]</scope>
    <source>
        <strain evidence="5">R3-111a-1</strain>
    </source>
</reference>
<name>J3NNZ2_GAET3</name>
<proteinExistence type="predicted"/>
<feature type="compositionally biased region" description="Basic and acidic residues" evidence="1">
    <location>
        <begin position="565"/>
        <end position="582"/>
    </location>
</feature>
<dbReference type="InterPro" id="IPR019417">
    <property type="entry name" value="DUF2415"/>
</dbReference>
<gene>
    <name evidence="4" type="primary">20343456</name>
    <name evidence="3" type="ORF">GGTG_02998</name>
</gene>
<dbReference type="PANTHER" id="PTHR43991:SF9">
    <property type="entry name" value="DUF2415 DOMAIN-CONTAINING PROTEIN"/>
    <property type="match status" value="1"/>
</dbReference>
<dbReference type="GeneID" id="20343456"/>
<sequence length="802" mass="87278">MAVTDENLFYPSENLISKQPRRHFRTTVSPLHWQLRSLIGAGPDGVVYFPTGINNIHLQKLDTKTLETETLSVLTFSPRCLVAKNGWVCCGGETGEFTALNLGPSSPDTRRDPSTTPEFELDVDARLPLDTTSRPDDSLLALLRRSRNSISQPNKKFGRERVNCITLWFPHQSAGQRRGPYRSPVAVLANNDKHVTLIDLETLDALDELEYPEPMNRAVLSPDGRTLVAVGDDPYLYVHERTERTSAFGSRTPSTGRPRHYFWKETRRVHLKSQHKDDRTDQRGSFAACFSNTGTYLAVGTQYGIISIFNTSALLDTSQDPLLAFFPSSRPTSPNQRPSRGAPATTCPGAVREMSFSPGPYDLLAWSEDRGRAGIADVRGGFVARQILYLDAQDTFQQLDLTVRNAIDPSLLESTADRSDALASSFENRLDLSEARRSLNRRLQSGVERYHYPLTGDETQVLEALQEHRRRREQRAAAARELLLSSRSQLSSSLSRLGARTAAGTTGTAPGSSTAAAPTAVPRPRDRTGDRGSTEGRGADWARASRDHIEQLIENMSSVAGFSDAFRRQESPRPREDSRREAGMPGYRHLYRELLDRFARETDDDILSGVGHGSTSTNAGILASATVRATIRAAAAGEGAGVADGAPADGAGSSGSGSSSVVPDSGAASTRAGLSLPRLSRSQIMGPYNVPSAGYRDWTEPGVLYGISSGGTDGVDGPSTAVADRTGGRGPMAWESLLTQVAMRTDGRDQDYRTNELASPDETAGLSWSEDGSLLYVGAENGIYEFRVNIASRKLLPSITLR</sequence>